<evidence type="ECO:0000313" key="2">
    <source>
        <dbReference type="Proteomes" id="UP001190700"/>
    </source>
</evidence>
<evidence type="ECO:0000313" key="1">
    <source>
        <dbReference type="EMBL" id="KAK3235947.1"/>
    </source>
</evidence>
<comment type="caution">
    <text evidence="1">The sequence shown here is derived from an EMBL/GenBank/DDBJ whole genome shotgun (WGS) entry which is preliminary data.</text>
</comment>
<protein>
    <submittedName>
        <fullName evidence="1">Uncharacterized protein</fullName>
    </submittedName>
</protein>
<dbReference type="AlphaFoldDB" id="A0AAE0BHU7"/>
<dbReference type="Gene3D" id="3.30.40.220">
    <property type="match status" value="1"/>
</dbReference>
<keyword evidence="2" id="KW-1185">Reference proteome</keyword>
<dbReference type="Proteomes" id="UP001190700">
    <property type="component" value="Unassembled WGS sequence"/>
</dbReference>
<name>A0AAE0BHU7_9CHLO</name>
<accession>A0AAE0BHU7</accession>
<proteinExistence type="predicted"/>
<gene>
    <name evidence="1" type="ORF">CYMTET_53884</name>
</gene>
<organism evidence="1 2">
    <name type="scientific">Cymbomonas tetramitiformis</name>
    <dbReference type="NCBI Taxonomy" id="36881"/>
    <lineage>
        <taxon>Eukaryota</taxon>
        <taxon>Viridiplantae</taxon>
        <taxon>Chlorophyta</taxon>
        <taxon>Pyramimonadophyceae</taxon>
        <taxon>Pyramimonadales</taxon>
        <taxon>Pyramimonadaceae</taxon>
        <taxon>Cymbomonas</taxon>
    </lineage>
</organism>
<reference evidence="1 2" key="1">
    <citation type="journal article" date="2015" name="Genome Biol. Evol.">
        <title>Comparative Genomics of a Bacterivorous Green Alga Reveals Evolutionary Causalities and Consequences of Phago-Mixotrophic Mode of Nutrition.</title>
        <authorList>
            <person name="Burns J.A."/>
            <person name="Paasch A."/>
            <person name="Narechania A."/>
            <person name="Kim E."/>
        </authorList>
    </citation>
    <scope>NUCLEOTIDE SEQUENCE [LARGE SCALE GENOMIC DNA]</scope>
    <source>
        <strain evidence="1 2">PLY_AMNH</strain>
    </source>
</reference>
<dbReference type="EMBL" id="LGRX02035190">
    <property type="protein sequence ID" value="KAK3235947.1"/>
    <property type="molecule type" value="Genomic_DNA"/>
</dbReference>
<sequence>MHTLRAYFSGASQAPAIPEPAKIQEVVRKEAKRLADWNSAARDLFARAKEGAKTRDIDFALPSPDFLVDLAEAQKGRCALTGLRMLPKEPAESEDLPSDECWRRFAPSVDRIRSDGHYTRDNVQLTCVFANVGKAEADDDSFKCFLTQLAKDPTDGHSDVAETTDRASTRARVIHGTVLRPPKRKAPTRGDVVKRKREVALLECDAKEKRIRYSMSELERKHAVESTRNWTTESVKIEGGEVLDTAVREMGTPQYDTEQMLITMIKTKPVHVWVFGLLNVPSEADFLKDFENDYADYVLHSNPCTPVDQRPPVPPEVKVCLNKSLYEHFINTTRAERRYWTGIKFGRALQYLLGVCSRTGGKPSVITSVQHVGPSKTERGKRFATLAECREKFEEALGMPVQWEKYKPLSF</sequence>